<proteinExistence type="predicted"/>
<gene>
    <name evidence="7" type="ORF">Pan54_12370</name>
</gene>
<evidence type="ECO:0000256" key="3">
    <source>
        <dbReference type="ARBA" id="ARBA00023004"/>
    </source>
</evidence>
<evidence type="ECO:0000259" key="6">
    <source>
        <dbReference type="PROSITE" id="PS51007"/>
    </source>
</evidence>
<keyword evidence="5" id="KW-1133">Transmembrane helix</keyword>
<dbReference type="InterPro" id="IPR036909">
    <property type="entry name" value="Cyt_c-like_dom_sf"/>
</dbReference>
<keyword evidence="8" id="KW-1185">Reference proteome</keyword>
<dbReference type="GO" id="GO:0009055">
    <property type="term" value="F:electron transfer activity"/>
    <property type="evidence" value="ECO:0007669"/>
    <property type="project" value="InterPro"/>
</dbReference>
<dbReference type="Pfam" id="PF07587">
    <property type="entry name" value="PSD1"/>
    <property type="match status" value="1"/>
</dbReference>
<keyword evidence="1 4" id="KW-0349">Heme</keyword>
<sequence>MRFSPTYLPFIPFIEVVVAMQYLAFVRPVILRLCLLGVFGASTFVCAGELVYETDIRPILKTHCFHCHGEDRDLSGGLDLRLRRMMVSGGDSGPAIVPGDSESSLLIDYVESGMMPPKEEEHLPPEDVTRIRQWIDQGAKIRDLEPEENPEPGEFLISSVERAHWAYQSIQRPDVPQSEYSNPIDAFVSRKLAEHQLEFSEIADKVTLIRRVTFDLTGLVPTPEEVANFVNDPAEDAYEQLLERLLASPHYGERWGRHWLDAAGYADSEGYNDKDILRNDAWHYRDYVINSFNADKPWDEMIVEQIAGDELVQATSANAVALANKDESAREKLIATGYLRMAPDGTGSSPMDANLAQNQTITETIKIVTSSLLATTVACAECHHHRFDPIPQDDFYRLRALFAPVYNTQKWLQPKSRQVAVLSAEDQQKAAEIEAEAKPISDAYNKRLMEVVDLIFERTMESVPEADQEVARTAYQTVKADRTPEQTALLEEKYPMLGLLSRNTVHLFLERYEDGPELKKSYEDLSKKANEIRATKPQPDYLRVAYEVAGQVPETFVFYRGDLNSPIGDPVTPGGLSLFKHGSKPTVQPTEADPAGESLSKLATSGRRLEYAKSLVNGSHPLVSRVLVNRFWHHHFGRGIVDTTGDFGTQGNPPSHPELLDWLASEFMNQGWSLKQFHRLVMTSRTYRQSSKQRPTAMAVDAENRYLWRMPVQRREAESIRDAILFVSGQLNLEMYGPPVPVSTNAGGVLTVGGGKISEDRRELKRTVYIQVRRTEPVAMLQAFDAPSMEPNCERRVVSTVATQSLALLNSDFVLQQAEAFAKRIGKELGENGSPSDQVTAVWNHAYSRTPSPAEMEAATAYLSSQAAHFENQKQKQPDELALASLCQILFSSNEFLYLD</sequence>
<protein>
    <submittedName>
        <fullName evidence="7">Planctomycete cytochrome C</fullName>
    </submittedName>
</protein>
<dbReference type="PROSITE" id="PS51007">
    <property type="entry name" value="CYTC"/>
    <property type="match status" value="1"/>
</dbReference>
<evidence type="ECO:0000313" key="8">
    <source>
        <dbReference type="Proteomes" id="UP000316095"/>
    </source>
</evidence>
<dbReference type="EMBL" id="SJPG01000001">
    <property type="protein sequence ID" value="TWT60523.1"/>
    <property type="molecule type" value="Genomic_DNA"/>
</dbReference>
<dbReference type="Pfam" id="PF07583">
    <property type="entry name" value="PSCyt2"/>
    <property type="match status" value="1"/>
</dbReference>
<dbReference type="PANTHER" id="PTHR35889">
    <property type="entry name" value="CYCLOINULO-OLIGOSACCHARIDE FRUCTANOTRANSFERASE-RELATED"/>
    <property type="match status" value="1"/>
</dbReference>
<dbReference type="PANTHER" id="PTHR35889:SF3">
    <property type="entry name" value="F-BOX DOMAIN-CONTAINING PROTEIN"/>
    <property type="match status" value="1"/>
</dbReference>
<evidence type="ECO:0000256" key="4">
    <source>
        <dbReference type="PROSITE-ProRule" id="PRU00433"/>
    </source>
</evidence>
<dbReference type="InterPro" id="IPR022655">
    <property type="entry name" value="DUF1553"/>
</dbReference>
<name>A0A5C5XDZ1_9PLAN</name>
<comment type="caution">
    <text evidence="7">The sequence shown here is derived from an EMBL/GenBank/DDBJ whole genome shotgun (WGS) entry which is preliminary data.</text>
</comment>
<feature type="domain" description="Cytochrome c" evidence="6">
    <location>
        <begin position="43"/>
        <end position="139"/>
    </location>
</feature>
<dbReference type="InterPro" id="IPR009056">
    <property type="entry name" value="Cyt_c-like_dom"/>
</dbReference>
<evidence type="ECO:0000313" key="7">
    <source>
        <dbReference type="EMBL" id="TWT60523.1"/>
    </source>
</evidence>
<feature type="transmembrane region" description="Helical" evidence="5">
    <location>
        <begin position="6"/>
        <end position="26"/>
    </location>
</feature>
<dbReference type="OrthoDB" id="63584at2"/>
<keyword evidence="3 4" id="KW-0408">Iron</keyword>
<dbReference type="Proteomes" id="UP000316095">
    <property type="component" value="Unassembled WGS sequence"/>
</dbReference>
<evidence type="ECO:0000256" key="2">
    <source>
        <dbReference type="ARBA" id="ARBA00022723"/>
    </source>
</evidence>
<evidence type="ECO:0000256" key="5">
    <source>
        <dbReference type="SAM" id="Phobius"/>
    </source>
</evidence>
<dbReference type="AlphaFoldDB" id="A0A5C5XDZ1"/>
<keyword evidence="2 4" id="KW-0479">Metal-binding</keyword>
<accession>A0A5C5XDZ1</accession>
<keyword evidence="5" id="KW-0812">Transmembrane</keyword>
<dbReference type="SUPFAM" id="SSF46626">
    <property type="entry name" value="Cytochrome c"/>
    <property type="match status" value="1"/>
</dbReference>
<keyword evidence="5" id="KW-0472">Membrane</keyword>
<dbReference type="InterPro" id="IPR011429">
    <property type="entry name" value="Cyt_c_Planctomycete-type"/>
</dbReference>
<dbReference type="GO" id="GO:0020037">
    <property type="term" value="F:heme binding"/>
    <property type="evidence" value="ECO:0007669"/>
    <property type="project" value="InterPro"/>
</dbReference>
<organism evidence="7 8">
    <name type="scientific">Rubinisphaera italica</name>
    <dbReference type="NCBI Taxonomy" id="2527969"/>
    <lineage>
        <taxon>Bacteria</taxon>
        <taxon>Pseudomonadati</taxon>
        <taxon>Planctomycetota</taxon>
        <taxon>Planctomycetia</taxon>
        <taxon>Planctomycetales</taxon>
        <taxon>Planctomycetaceae</taxon>
        <taxon>Rubinisphaera</taxon>
    </lineage>
</organism>
<reference evidence="7 8" key="1">
    <citation type="submission" date="2019-02" db="EMBL/GenBank/DDBJ databases">
        <title>Deep-cultivation of Planctomycetes and their phenomic and genomic characterization uncovers novel biology.</title>
        <authorList>
            <person name="Wiegand S."/>
            <person name="Jogler M."/>
            <person name="Boedeker C."/>
            <person name="Pinto D."/>
            <person name="Vollmers J."/>
            <person name="Rivas-Marin E."/>
            <person name="Kohn T."/>
            <person name="Peeters S.H."/>
            <person name="Heuer A."/>
            <person name="Rast P."/>
            <person name="Oberbeckmann S."/>
            <person name="Bunk B."/>
            <person name="Jeske O."/>
            <person name="Meyerdierks A."/>
            <person name="Storesund J.E."/>
            <person name="Kallscheuer N."/>
            <person name="Luecker S."/>
            <person name="Lage O.M."/>
            <person name="Pohl T."/>
            <person name="Merkel B.J."/>
            <person name="Hornburger P."/>
            <person name="Mueller R.-W."/>
            <person name="Bruemmer F."/>
            <person name="Labrenz M."/>
            <person name="Spormann A.M."/>
            <person name="Op Den Camp H."/>
            <person name="Overmann J."/>
            <person name="Amann R."/>
            <person name="Jetten M.S.M."/>
            <person name="Mascher T."/>
            <person name="Medema M.H."/>
            <person name="Devos D.P."/>
            <person name="Kaster A.-K."/>
            <person name="Ovreas L."/>
            <person name="Rohde M."/>
            <person name="Galperin M.Y."/>
            <person name="Jogler C."/>
        </authorList>
    </citation>
    <scope>NUCLEOTIDE SEQUENCE [LARGE SCALE GENOMIC DNA]</scope>
    <source>
        <strain evidence="7 8">Pan54</strain>
    </source>
</reference>
<dbReference type="Pfam" id="PF07635">
    <property type="entry name" value="PSCyt1"/>
    <property type="match status" value="1"/>
</dbReference>
<dbReference type="InterPro" id="IPR011444">
    <property type="entry name" value="DUF1549"/>
</dbReference>
<dbReference type="GO" id="GO:0046872">
    <property type="term" value="F:metal ion binding"/>
    <property type="evidence" value="ECO:0007669"/>
    <property type="project" value="UniProtKB-KW"/>
</dbReference>
<evidence type="ECO:0000256" key="1">
    <source>
        <dbReference type="ARBA" id="ARBA00022617"/>
    </source>
</evidence>